<dbReference type="OrthoDB" id="3628183at2"/>
<accession>M3UUQ4</accession>
<dbReference type="SUPFAM" id="SSF81923">
    <property type="entry name" value="Double Clp-N motif"/>
    <property type="match status" value="2"/>
</dbReference>
<dbReference type="Pfam" id="PF02861">
    <property type="entry name" value="Clp_N"/>
    <property type="match status" value="1"/>
</dbReference>
<feature type="region of interest" description="Disordered" evidence="2">
    <location>
        <begin position="110"/>
        <end position="187"/>
    </location>
</feature>
<name>M3UUQ4_GORML</name>
<feature type="domain" description="Clp R" evidence="3">
    <location>
        <begin position="182"/>
        <end position="252"/>
    </location>
</feature>
<comment type="caution">
    <text evidence="4">The sequence shown here is derived from an EMBL/GenBank/DDBJ whole genome shotgun (WGS) entry which is preliminary data.</text>
</comment>
<protein>
    <recommendedName>
        <fullName evidence="3">Clp R domain-containing protein</fullName>
    </recommendedName>
</protein>
<dbReference type="InterPro" id="IPR036628">
    <property type="entry name" value="Clp_N_dom_sf"/>
</dbReference>
<gene>
    <name evidence="4" type="ORF">GM1_007_01460</name>
</gene>
<dbReference type="EMBL" id="BAOP01000007">
    <property type="protein sequence ID" value="GAC79187.1"/>
    <property type="molecule type" value="Genomic_DNA"/>
</dbReference>
<dbReference type="AlphaFoldDB" id="M3UUQ4"/>
<dbReference type="STRING" id="410332.SAMN04488550_3750"/>
<evidence type="ECO:0000256" key="2">
    <source>
        <dbReference type="SAM" id="MobiDB-lite"/>
    </source>
</evidence>
<dbReference type="Gene3D" id="1.10.1780.10">
    <property type="entry name" value="Clp, N-terminal domain"/>
    <property type="match status" value="2"/>
</dbReference>
<dbReference type="eggNOG" id="ENOG5033SXI">
    <property type="taxonomic scope" value="Bacteria"/>
</dbReference>
<evidence type="ECO:0000313" key="5">
    <source>
        <dbReference type="Proteomes" id="UP000035009"/>
    </source>
</evidence>
<feature type="compositionally biased region" description="Basic and acidic residues" evidence="2">
    <location>
        <begin position="110"/>
        <end position="119"/>
    </location>
</feature>
<dbReference type="PROSITE" id="PS51903">
    <property type="entry name" value="CLP_R"/>
    <property type="match status" value="1"/>
</dbReference>
<dbReference type="InterPro" id="IPR004176">
    <property type="entry name" value="Clp_R_N"/>
</dbReference>
<evidence type="ECO:0000259" key="3">
    <source>
        <dbReference type="PROSITE" id="PS51903"/>
    </source>
</evidence>
<sequence length="252" mass="27197">MFDRFSREDRTLFMFATQEARDLGHPSFGNDHLILGMLCNARSPIFTLLGERGLTLDAARGVVREFHQSDKPTAESDEKNRYDEDRDALASIGIDLDRVRAAVRDKFGDDLADGWGERRGRGRGARRGDGCDDRRGHHRPHGRGPGFGGPFGGPGGPGGPGWDGEGPWEGGRGRRGPRGRGRARMNGPVRDAMHSAVTLARARGDRSIGAEHLLLGILDAGDPASRAVIESVTDVDSLRGAVTELLDSRAAV</sequence>
<evidence type="ECO:0000256" key="1">
    <source>
        <dbReference type="PROSITE-ProRule" id="PRU01251"/>
    </source>
</evidence>
<organism evidence="4 5">
    <name type="scientific">Gordonia malaquae NBRC 108250</name>
    <dbReference type="NCBI Taxonomy" id="1223542"/>
    <lineage>
        <taxon>Bacteria</taxon>
        <taxon>Bacillati</taxon>
        <taxon>Actinomycetota</taxon>
        <taxon>Actinomycetes</taxon>
        <taxon>Mycobacteriales</taxon>
        <taxon>Gordoniaceae</taxon>
        <taxon>Gordonia</taxon>
    </lineage>
</organism>
<keyword evidence="1" id="KW-0677">Repeat</keyword>
<feature type="compositionally biased region" description="Basic residues" evidence="2">
    <location>
        <begin position="173"/>
        <end position="183"/>
    </location>
</feature>
<evidence type="ECO:0000313" key="4">
    <source>
        <dbReference type="EMBL" id="GAC79187.1"/>
    </source>
</evidence>
<keyword evidence="5" id="KW-1185">Reference proteome</keyword>
<feature type="compositionally biased region" description="Gly residues" evidence="2">
    <location>
        <begin position="143"/>
        <end position="170"/>
    </location>
</feature>
<reference evidence="4 5" key="1">
    <citation type="submission" date="2013-02" db="EMBL/GenBank/DDBJ databases">
        <title>Whole genome shotgun sequence of Gordonia malaquae NBRC 108250.</title>
        <authorList>
            <person name="Yoshida I."/>
            <person name="Hosoyama A."/>
            <person name="Tsuchikane K."/>
            <person name="Ando Y."/>
            <person name="Baba S."/>
            <person name="Ohji S."/>
            <person name="Hamada M."/>
            <person name="Tamura T."/>
            <person name="Yamazoe A."/>
            <person name="Yamazaki S."/>
            <person name="Fujita N."/>
        </authorList>
    </citation>
    <scope>NUCLEOTIDE SEQUENCE [LARGE SCALE GENOMIC DNA]</scope>
    <source>
        <strain evidence="4 5">NBRC 108250</strain>
    </source>
</reference>
<dbReference type="RefSeq" id="WP_008377502.1">
    <property type="nucleotide sequence ID" value="NZ_BAOP01000007.1"/>
</dbReference>
<dbReference type="Proteomes" id="UP000035009">
    <property type="component" value="Unassembled WGS sequence"/>
</dbReference>
<feature type="compositionally biased region" description="Basic and acidic residues" evidence="2">
    <location>
        <begin position="126"/>
        <end position="135"/>
    </location>
</feature>
<proteinExistence type="predicted"/>